<keyword evidence="1" id="KW-0472">Membrane</keyword>
<evidence type="ECO:0000313" key="3">
    <source>
        <dbReference type="Proteomes" id="UP000013996"/>
    </source>
</evidence>
<sequence length="273" mass="32932">MTRKYFSSRNKHKKLSLEDLYEKLQNLYLYFLDRDYFKESGMKNKYVSDAIKYEAAVKLSFQPFPITNWDFYSITPEHIFDTIEYLFDKISKPEGWIYHQNDGGFAYQDYESYNKELGQREFQEMANMFLNDFEDGYELSSNGEILSLGEDIVKEILLANILPYESENVDSKIQHAVYKWRTRNLSLADRKDIIRELADVFEWLKKTKNLEKVLDKKDDSLIFELINRFEIRHHNPSQKGNYDKNIWYSWMFHFYLATYHAIIRLLIKNEEKV</sequence>
<gene>
    <name evidence="2" type="ORF">LEP1GSC202_0383</name>
</gene>
<dbReference type="STRING" id="1249483.LEP1GSC202_0383"/>
<dbReference type="RefSeq" id="WP_015678428.1">
    <property type="nucleotide sequence ID" value="NZ_AOGX02000028.1"/>
</dbReference>
<accession>A0A5E8HAY7</accession>
<dbReference type="EMBL" id="AOGX02000028">
    <property type="protein sequence ID" value="EOQ87908.1"/>
    <property type="molecule type" value="Genomic_DNA"/>
</dbReference>
<reference evidence="2 3" key="1">
    <citation type="submission" date="2013-04" db="EMBL/GenBank/DDBJ databases">
        <authorList>
            <person name="Harkins D.M."/>
            <person name="Durkin A.S."/>
            <person name="Brinkac L.M."/>
            <person name="Haft D.H."/>
            <person name="Selengut J.D."/>
            <person name="Sanka R."/>
            <person name="DePew J."/>
            <person name="Purushe J."/>
            <person name="Hartskeerl R.A."/>
            <person name="Ahmed A."/>
            <person name="van der Linden H."/>
            <person name="Goris M.G.A."/>
            <person name="Vinetz J.M."/>
            <person name="Sutton G.G."/>
            <person name="Nierman W.C."/>
            <person name="Fouts D.E."/>
        </authorList>
    </citation>
    <scope>NUCLEOTIDE SEQUENCE [LARGE SCALE GENOMIC DNA]</scope>
    <source>
        <strain evidence="2 3">Sao Paulo</strain>
    </source>
</reference>
<feature type="transmembrane region" description="Helical" evidence="1">
    <location>
        <begin position="247"/>
        <end position="267"/>
    </location>
</feature>
<evidence type="ECO:0000313" key="2">
    <source>
        <dbReference type="EMBL" id="EOQ87908.1"/>
    </source>
</evidence>
<keyword evidence="1" id="KW-0812">Transmembrane</keyword>
<dbReference type="OrthoDB" id="8479006at2"/>
<protein>
    <submittedName>
        <fullName evidence="2">Uncharacterized protein</fullName>
    </submittedName>
</protein>
<keyword evidence="1" id="KW-1133">Transmembrane helix</keyword>
<proteinExistence type="predicted"/>
<dbReference type="Proteomes" id="UP000013996">
    <property type="component" value="Unassembled WGS sequence"/>
</dbReference>
<comment type="caution">
    <text evidence="2">The sequence shown here is derived from an EMBL/GenBank/DDBJ whole genome shotgun (WGS) entry which is preliminary data.</text>
</comment>
<evidence type="ECO:0000256" key="1">
    <source>
        <dbReference type="SAM" id="Phobius"/>
    </source>
</evidence>
<organism evidence="2 3">
    <name type="scientific">Leptospira yanagawae serovar Saopaulo str. Sao Paulo = ATCC 700523</name>
    <dbReference type="NCBI Taxonomy" id="1249483"/>
    <lineage>
        <taxon>Bacteria</taxon>
        <taxon>Pseudomonadati</taxon>
        <taxon>Spirochaetota</taxon>
        <taxon>Spirochaetia</taxon>
        <taxon>Leptospirales</taxon>
        <taxon>Leptospiraceae</taxon>
        <taxon>Leptospira</taxon>
    </lineage>
</organism>
<name>A0A5E8HAY7_9LEPT</name>
<dbReference type="AlphaFoldDB" id="A0A5E8HAY7"/>